<dbReference type="EMBL" id="VTOW01000001">
    <property type="protein sequence ID" value="NKE70568.1"/>
    <property type="molecule type" value="Genomic_DNA"/>
</dbReference>
<gene>
    <name evidence="1" type="ORF">MNODULE_07445</name>
</gene>
<sequence length="153" mass="17358">MVPEREEFMDVSKENKEIVLNAIHDWLSSLPLGVVDVKEEHGEYESVVKIKPFKSKASPLEFRIGNYGTFDVAMGMGMQFNEIPISVDKVIDICKSVASGRIKEQVWISKNKCVRSNGELELSSGRWSDRGSNSWRGILGIGKKQFIEYEPYI</sequence>
<organism evidence="1 2">
    <name type="scientific">Candidatus Manganitrophus noduliformans</name>
    <dbReference type="NCBI Taxonomy" id="2606439"/>
    <lineage>
        <taxon>Bacteria</taxon>
        <taxon>Pseudomonadati</taxon>
        <taxon>Nitrospirota</taxon>
        <taxon>Nitrospiria</taxon>
        <taxon>Candidatus Troglogloeales</taxon>
        <taxon>Candidatus Manganitrophaceae</taxon>
        <taxon>Candidatus Manganitrophus</taxon>
    </lineage>
</organism>
<accession>A0A7X6IAI2</accession>
<reference evidence="1 2" key="1">
    <citation type="journal article" date="2020" name="Nature">
        <title>Bacterial chemolithoautotrophy via manganese oxidation.</title>
        <authorList>
            <person name="Yu H."/>
            <person name="Leadbetter J.R."/>
        </authorList>
    </citation>
    <scope>NUCLEOTIDE SEQUENCE [LARGE SCALE GENOMIC DNA]</scope>
    <source>
        <strain evidence="1 2">Mn-1</strain>
    </source>
</reference>
<protein>
    <submittedName>
        <fullName evidence="1">Uncharacterized protein</fullName>
    </submittedName>
</protein>
<dbReference type="Proteomes" id="UP000534783">
    <property type="component" value="Unassembled WGS sequence"/>
</dbReference>
<dbReference type="RefSeq" id="WP_168058808.1">
    <property type="nucleotide sequence ID" value="NZ_VTOW01000001.1"/>
</dbReference>
<keyword evidence="2" id="KW-1185">Reference proteome</keyword>
<proteinExistence type="predicted"/>
<name>A0A7X6IAI2_9BACT</name>
<evidence type="ECO:0000313" key="1">
    <source>
        <dbReference type="EMBL" id="NKE70568.1"/>
    </source>
</evidence>
<evidence type="ECO:0000313" key="2">
    <source>
        <dbReference type="Proteomes" id="UP000534783"/>
    </source>
</evidence>
<dbReference type="AlphaFoldDB" id="A0A7X6IAI2"/>
<comment type="caution">
    <text evidence="1">The sequence shown here is derived from an EMBL/GenBank/DDBJ whole genome shotgun (WGS) entry which is preliminary data.</text>
</comment>